<feature type="compositionally biased region" description="Low complexity" evidence="1">
    <location>
        <begin position="115"/>
        <end position="144"/>
    </location>
</feature>
<feature type="compositionally biased region" description="Polar residues" evidence="1">
    <location>
        <begin position="26"/>
        <end position="35"/>
    </location>
</feature>
<dbReference type="WBParaSite" id="ACRNAN_Path_313.g1213.t1">
    <property type="protein sequence ID" value="ACRNAN_Path_313.g1213.t1"/>
    <property type="gene ID" value="ACRNAN_Path_313.g1213"/>
</dbReference>
<feature type="compositionally biased region" description="Polar residues" evidence="1">
    <location>
        <begin position="145"/>
        <end position="156"/>
    </location>
</feature>
<dbReference type="AlphaFoldDB" id="A0A914C6C7"/>
<protein>
    <submittedName>
        <fullName evidence="3">Uncharacterized protein</fullName>
    </submittedName>
</protein>
<feature type="region of interest" description="Disordered" evidence="1">
    <location>
        <begin position="1"/>
        <end position="56"/>
    </location>
</feature>
<evidence type="ECO:0000256" key="1">
    <source>
        <dbReference type="SAM" id="MobiDB-lite"/>
    </source>
</evidence>
<sequence length="163" mass="18569">MMAKARLFGMDSTDQRQLNDDEYTDQDYSQNLDQTSTEDLEQAEYETPPENQRSIGLDGWLSYWARENIIKQLIDKRNEPAPPYPDRSPKSRRKEHANTTQSPSPNLDENSTLATPSEEPTQPTITTTPSEEPTQPTITTTPSEGPTQPTITTTPRFQYEKFS</sequence>
<keyword evidence="2" id="KW-1185">Reference proteome</keyword>
<feature type="region of interest" description="Disordered" evidence="1">
    <location>
        <begin position="73"/>
        <end position="163"/>
    </location>
</feature>
<accession>A0A914C6C7</accession>
<evidence type="ECO:0000313" key="2">
    <source>
        <dbReference type="Proteomes" id="UP000887540"/>
    </source>
</evidence>
<evidence type="ECO:0000313" key="3">
    <source>
        <dbReference type="WBParaSite" id="ACRNAN_Path_313.g1213.t1"/>
    </source>
</evidence>
<name>A0A914C6C7_9BILA</name>
<organism evidence="2 3">
    <name type="scientific">Acrobeloides nanus</name>
    <dbReference type="NCBI Taxonomy" id="290746"/>
    <lineage>
        <taxon>Eukaryota</taxon>
        <taxon>Metazoa</taxon>
        <taxon>Ecdysozoa</taxon>
        <taxon>Nematoda</taxon>
        <taxon>Chromadorea</taxon>
        <taxon>Rhabditida</taxon>
        <taxon>Tylenchina</taxon>
        <taxon>Cephalobomorpha</taxon>
        <taxon>Cephaloboidea</taxon>
        <taxon>Cephalobidae</taxon>
        <taxon>Acrobeloides</taxon>
    </lineage>
</organism>
<proteinExistence type="predicted"/>
<feature type="compositionally biased region" description="Polar residues" evidence="1">
    <location>
        <begin position="98"/>
        <end position="114"/>
    </location>
</feature>
<dbReference type="Proteomes" id="UP000887540">
    <property type="component" value="Unplaced"/>
</dbReference>
<reference evidence="3" key="1">
    <citation type="submission" date="2022-11" db="UniProtKB">
        <authorList>
            <consortium name="WormBaseParasite"/>
        </authorList>
    </citation>
    <scope>IDENTIFICATION</scope>
</reference>